<dbReference type="RefSeq" id="WP_058304816.1">
    <property type="nucleotide sequence ID" value="NZ_CABKVG010000005.1"/>
</dbReference>
<dbReference type="Pfam" id="PF09601">
    <property type="entry name" value="DUF2459"/>
    <property type="match status" value="1"/>
</dbReference>
<dbReference type="Proteomes" id="UP000832011">
    <property type="component" value="Chromosome"/>
</dbReference>
<keyword evidence="2" id="KW-1185">Reference proteome</keyword>
<dbReference type="InterPro" id="IPR011727">
    <property type="entry name" value="CHP02117"/>
</dbReference>
<proteinExistence type="predicted"/>
<organism evidence="1 2">
    <name type="scientific">Vitreoscilla massiliensis</name>
    <dbReference type="NCBI Taxonomy" id="1689272"/>
    <lineage>
        <taxon>Bacteria</taxon>
        <taxon>Pseudomonadati</taxon>
        <taxon>Pseudomonadota</taxon>
        <taxon>Betaproteobacteria</taxon>
        <taxon>Neisseriales</taxon>
        <taxon>Neisseriaceae</taxon>
        <taxon>Vitreoscilla</taxon>
    </lineage>
</organism>
<sequence length="214" mass="24450">MMRRLWRAVWRLTLAVLSLILIYGLAAWLLGKMSTQASSQFVHDTEPCHDVYVVSNGVHLNIFLPMQSEAMNWQQFLPASLGKSDAPMAQIGWGSRAFYTQVPTWADLTPKVAAQALFYDDAVLYVRPAAIPTADPKHVRRVRMCARELRSVSHDIVQQFASTTPVSGFQDFYPAHGHYTPLMTCNEWMRLRLQHRSMPIWSPFDRAILNHLPI</sequence>
<name>A0ABY4E3Z5_9NEIS</name>
<dbReference type="EMBL" id="CP091511">
    <property type="protein sequence ID" value="UOO90487.1"/>
    <property type="molecule type" value="Genomic_DNA"/>
</dbReference>
<evidence type="ECO:0000313" key="1">
    <source>
        <dbReference type="EMBL" id="UOO90487.1"/>
    </source>
</evidence>
<gene>
    <name evidence="1" type="ORF">LVJ82_05810</name>
</gene>
<reference evidence="1 2" key="1">
    <citation type="journal article" date="2022" name="Res Sq">
        <title>Evolution of multicellular longitudinally dividing oral cavity symbionts (Neisseriaceae).</title>
        <authorList>
            <person name="Nyongesa S."/>
            <person name="Weber P."/>
            <person name="Bernet E."/>
            <person name="Pullido F."/>
            <person name="Nieckarz M."/>
            <person name="Delaby M."/>
            <person name="Nieves C."/>
            <person name="Viehboeck T."/>
            <person name="Krause N."/>
            <person name="Rivera-Millot A."/>
            <person name="Nakamura A."/>
            <person name="Vischer N."/>
            <person name="VanNieuwenhze M."/>
            <person name="Brun Y."/>
            <person name="Cava F."/>
            <person name="Bulgheresi S."/>
            <person name="Veyrier F."/>
        </authorList>
    </citation>
    <scope>NUCLEOTIDE SEQUENCE [LARGE SCALE GENOMIC DNA]</scope>
    <source>
        <strain evidence="1 2">SN4</strain>
    </source>
</reference>
<protein>
    <submittedName>
        <fullName evidence="1">DUF2459 domain-containing protein</fullName>
    </submittedName>
</protein>
<accession>A0ABY4E3Z5</accession>
<evidence type="ECO:0000313" key="2">
    <source>
        <dbReference type="Proteomes" id="UP000832011"/>
    </source>
</evidence>